<accession>A0A1H0D003</accession>
<reference evidence="9 10" key="1">
    <citation type="submission" date="2016-10" db="EMBL/GenBank/DDBJ databases">
        <authorList>
            <person name="de Groot N.N."/>
        </authorList>
    </citation>
    <scope>NUCLEOTIDE SEQUENCE [LARGE SCALE GENOMIC DNA]</scope>
    <source>
        <strain evidence="9 10">CGMCC 1.3442</strain>
    </source>
</reference>
<evidence type="ECO:0000256" key="1">
    <source>
        <dbReference type="ARBA" id="ARBA00004323"/>
    </source>
</evidence>
<comment type="subcellular location">
    <subcellularLocation>
        <location evidence="1">Golgi apparatus membrane</location>
        <topology evidence="1">Single-pass type II membrane protein</topology>
    </subcellularLocation>
</comment>
<keyword evidence="7" id="KW-0472">Membrane</keyword>
<proteinExistence type="predicted"/>
<dbReference type="STRING" id="237069.SAMN05216498_2737"/>
<gene>
    <name evidence="9" type="ORF">SAMN05216498_2737</name>
</gene>
<keyword evidence="5" id="KW-1133">Transmembrane helix</keyword>
<dbReference type="RefSeq" id="WP_093857140.1">
    <property type="nucleotide sequence ID" value="NZ_BJVZ01000002.1"/>
</dbReference>
<evidence type="ECO:0000313" key="10">
    <source>
        <dbReference type="Proteomes" id="UP000199334"/>
    </source>
</evidence>
<evidence type="ECO:0000256" key="7">
    <source>
        <dbReference type="ARBA" id="ARBA00023136"/>
    </source>
</evidence>
<dbReference type="SUPFAM" id="SSF52540">
    <property type="entry name" value="P-loop containing nucleoside triphosphate hydrolases"/>
    <property type="match status" value="1"/>
</dbReference>
<keyword evidence="10" id="KW-1185">Reference proteome</keyword>
<keyword evidence="2 9" id="KW-0808">Transferase</keyword>
<dbReference type="GO" id="GO:0016020">
    <property type="term" value="C:membrane"/>
    <property type="evidence" value="ECO:0007669"/>
    <property type="project" value="InterPro"/>
</dbReference>
<organism evidence="9 10">
    <name type="scientific">Tenuibacillus multivorans</name>
    <dbReference type="NCBI Taxonomy" id="237069"/>
    <lineage>
        <taxon>Bacteria</taxon>
        <taxon>Bacillati</taxon>
        <taxon>Bacillota</taxon>
        <taxon>Bacilli</taxon>
        <taxon>Bacillales</taxon>
        <taxon>Bacillaceae</taxon>
        <taxon>Tenuibacillus</taxon>
    </lineage>
</organism>
<evidence type="ECO:0000256" key="5">
    <source>
        <dbReference type="ARBA" id="ARBA00022989"/>
    </source>
</evidence>
<evidence type="ECO:0000256" key="4">
    <source>
        <dbReference type="ARBA" id="ARBA00022968"/>
    </source>
</evidence>
<sequence>MIVFDSEEIKKDQVCFLHIPKTGGKTLWDLFGRQQETIHVWHSKFFKQLSQPEFLTMLRDPVDRVISTYYYIKRYERDPLYKQFRNMSLEQFVEYIKNDKIPNKRFKSKKDLRNLRYRTVNLATRYLSGGDPNNIKQAKNNIKRNISLVGFTDMYFESLFFMKKRFNWDLSAVKKQNQTKNRPKVNAIPKRLIKTIETYNQYDIELYRWAKAKFLKDIDALDSQTRNEMEVWVRDMQG</sequence>
<name>A0A1H0D003_9BACI</name>
<dbReference type="PANTHER" id="PTHR32301:SF6">
    <property type="entry name" value="GOLVESIN-RELATED"/>
    <property type="match status" value="1"/>
</dbReference>
<protein>
    <submittedName>
        <fullName evidence="9">Galactose-3-O-sulfotransferase</fullName>
    </submittedName>
</protein>
<dbReference type="OrthoDB" id="7981249at2"/>
<evidence type="ECO:0000313" key="9">
    <source>
        <dbReference type="EMBL" id="SDN63439.1"/>
    </source>
</evidence>
<evidence type="ECO:0000256" key="6">
    <source>
        <dbReference type="ARBA" id="ARBA00023034"/>
    </source>
</evidence>
<evidence type="ECO:0000256" key="2">
    <source>
        <dbReference type="ARBA" id="ARBA00022679"/>
    </source>
</evidence>
<dbReference type="InterPro" id="IPR009729">
    <property type="entry name" value="Gal-3-0_sulfotransfrase"/>
</dbReference>
<dbReference type="Pfam" id="PF06990">
    <property type="entry name" value="Gal-3-0_sulfotr"/>
    <property type="match status" value="1"/>
</dbReference>
<keyword evidence="8" id="KW-0325">Glycoprotein</keyword>
<dbReference type="Gene3D" id="3.40.50.300">
    <property type="entry name" value="P-loop containing nucleotide triphosphate hydrolases"/>
    <property type="match status" value="1"/>
</dbReference>
<dbReference type="InterPro" id="IPR027417">
    <property type="entry name" value="P-loop_NTPase"/>
</dbReference>
<dbReference type="GO" id="GO:0009247">
    <property type="term" value="P:glycolipid biosynthetic process"/>
    <property type="evidence" value="ECO:0007669"/>
    <property type="project" value="InterPro"/>
</dbReference>
<dbReference type="InterPro" id="IPR053259">
    <property type="entry name" value="Golvesin-related_Golgi"/>
</dbReference>
<keyword evidence="3" id="KW-0812">Transmembrane</keyword>
<dbReference type="EMBL" id="FNIG01000006">
    <property type="protein sequence ID" value="SDN63439.1"/>
    <property type="molecule type" value="Genomic_DNA"/>
</dbReference>
<keyword evidence="4" id="KW-0735">Signal-anchor</keyword>
<dbReference type="PANTHER" id="PTHR32301">
    <property type="entry name" value="COUNTIN RECEPTOR CNR3-RELATED"/>
    <property type="match status" value="1"/>
</dbReference>
<dbReference type="GO" id="GO:0001733">
    <property type="term" value="F:galactosylceramide sulfotransferase activity"/>
    <property type="evidence" value="ECO:0007669"/>
    <property type="project" value="InterPro"/>
</dbReference>
<keyword evidence="6" id="KW-0333">Golgi apparatus</keyword>
<evidence type="ECO:0000256" key="8">
    <source>
        <dbReference type="ARBA" id="ARBA00023180"/>
    </source>
</evidence>
<dbReference type="AlphaFoldDB" id="A0A1H0D003"/>
<dbReference type="Proteomes" id="UP000199334">
    <property type="component" value="Unassembled WGS sequence"/>
</dbReference>
<evidence type="ECO:0000256" key="3">
    <source>
        <dbReference type="ARBA" id="ARBA00022692"/>
    </source>
</evidence>